<feature type="chain" id="PRO_5021714052" evidence="4">
    <location>
        <begin position="20"/>
        <end position="426"/>
    </location>
</feature>
<dbReference type="InterPro" id="IPR051201">
    <property type="entry name" value="Chloro_Bact_Ser_Proteases"/>
</dbReference>
<dbReference type="GO" id="GO:0004252">
    <property type="term" value="F:serine-type endopeptidase activity"/>
    <property type="evidence" value="ECO:0007669"/>
    <property type="project" value="InterPro"/>
</dbReference>
<dbReference type="InterPro" id="IPR001478">
    <property type="entry name" value="PDZ"/>
</dbReference>
<gene>
    <name evidence="6" type="primary">degP_1</name>
    <name evidence="6" type="ORF">CA12_14220</name>
</gene>
<evidence type="ECO:0000256" key="4">
    <source>
        <dbReference type="SAM" id="SignalP"/>
    </source>
</evidence>
<sequence precursor="true">MRSLTGCLLSALLASGLTAWLMDGRPQSASAEPVPLQSGLAAPALPAPGPQTEPPPLSEPPPLAEPAPLEAPLRSEPPATPTPVDAAVPVPTAGMAPLTQEEAVRVRVYESANRGVVNVTAHSTSRDNLFRVEMESEGRGSGSILDRRGHVLTNLHVVEGADRIEVRLFDGESYEATLVGGDLVGDIAVLKLIDAPAEDLYPIPLADSRDLRVGQSVFAIGNPFGLERTMSAGIISSLNRDLPIRGARTVRGIIQTDAAVNPGNSGGPLLDGRGTLIGVNTAIASTSGQSAGVSFAIPGGLVRRVVPQLIRYGRVIRPEVGISQVFEVPGGLQIAKLVPGGPAERAGLKGPLVTRERRGPLVFERTDRSVADVIVGLDGSPVRTADAFLGDIEAKRPGDTVTLTVRRGEELVQVPLRLGGEPRDAN</sequence>
<evidence type="ECO:0000313" key="7">
    <source>
        <dbReference type="Proteomes" id="UP000318741"/>
    </source>
</evidence>
<keyword evidence="4" id="KW-0732">Signal</keyword>
<dbReference type="EC" id="3.4.21.107" evidence="6"/>
<dbReference type="Gene3D" id="2.30.42.10">
    <property type="match status" value="1"/>
</dbReference>
<dbReference type="GO" id="GO:0006508">
    <property type="term" value="P:proteolysis"/>
    <property type="evidence" value="ECO:0007669"/>
    <property type="project" value="UniProtKB-KW"/>
</dbReference>
<dbReference type="Proteomes" id="UP000318741">
    <property type="component" value="Chromosome"/>
</dbReference>
<dbReference type="AlphaFoldDB" id="A0A517P7J3"/>
<organism evidence="6 7">
    <name type="scientific">Alienimonas californiensis</name>
    <dbReference type="NCBI Taxonomy" id="2527989"/>
    <lineage>
        <taxon>Bacteria</taxon>
        <taxon>Pseudomonadati</taxon>
        <taxon>Planctomycetota</taxon>
        <taxon>Planctomycetia</taxon>
        <taxon>Planctomycetales</taxon>
        <taxon>Planctomycetaceae</taxon>
        <taxon>Alienimonas</taxon>
    </lineage>
</organism>
<dbReference type="Gene3D" id="2.40.10.120">
    <property type="match status" value="1"/>
</dbReference>
<evidence type="ECO:0000256" key="1">
    <source>
        <dbReference type="ARBA" id="ARBA00022670"/>
    </source>
</evidence>
<dbReference type="InterPro" id="IPR036034">
    <property type="entry name" value="PDZ_sf"/>
</dbReference>
<dbReference type="SUPFAM" id="SSF50494">
    <property type="entry name" value="Trypsin-like serine proteases"/>
    <property type="match status" value="1"/>
</dbReference>
<protein>
    <submittedName>
        <fullName evidence="6">Periplasmic serine endoprotease DegP</fullName>
        <ecNumber evidence="6">3.4.21.107</ecNumber>
    </submittedName>
</protein>
<feature type="region of interest" description="Disordered" evidence="3">
    <location>
        <begin position="27"/>
        <end position="93"/>
    </location>
</feature>
<evidence type="ECO:0000313" key="6">
    <source>
        <dbReference type="EMBL" id="QDT15338.1"/>
    </source>
</evidence>
<dbReference type="PANTHER" id="PTHR43343">
    <property type="entry name" value="PEPTIDASE S12"/>
    <property type="match status" value="1"/>
</dbReference>
<proteinExistence type="predicted"/>
<feature type="domain" description="PDZ" evidence="5">
    <location>
        <begin position="330"/>
        <end position="415"/>
    </location>
</feature>
<name>A0A517P7J3_9PLAN</name>
<dbReference type="PANTHER" id="PTHR43343:SF3">
    <property type="entry name" value="PROTEASE DO-LIKE 8, CHLOROPLASTIC"/>
    <property type="match status" value="1"/>
</dbReference>
<dbReference type="KEGG" id="acaf:CA12_14220"/>
<evidence type="ECO:0000256" key="2">
    <source>
        <dbReference type="ARBA" id="ARBA00022801"/>
    </source>
</evidence>
<dbReference type="InterPro" id="IPR009003">
    <property type="entry name" value="Peptidase_S1_PA"/>
</dbReference>
<dbReference type="Pfam" id="PF13180">
    <property type="entry name" value="PDZ_2"/>
    <property type="match status" value="1"/>
</dbReference>
<evidence type="ECO:0000256" key="3">
    <source>
        <dbReference type="SAM" id="MobiDB-lite"/>
    </source>
</evidence>
<dbReference type="RefSeq" id="WP_242688149.1">
    <property type="nucleotide sequence ID" value="NZ_CP036265.1"/>
</dbReference>
<keyword evidence="7" id="KW-1185">Reference proteome</keyword>
<feature type="compositionally biased region" description="Low complexity" evidence="3">
    <location>
        <begin position="66"/>
        <end position="93"/>
    </location>
</feature>
<dbReference type="PRINTS" id="PR00834">
    <property type="entry name" value="PROTEASES2C"/>
</dbReference>
<feature type="signal peptide" evidence="4">
    <location>
        <begin position="1"/>
        <end position="19"/>
    </location>
</feature>
<evidence type="ECO:0000259" key="5">
    <source>
        <dbReference type="Pfam" id="PF13180"/>
    </source>
</evidence>
<dbReference type="EMBL" id="CP036265">
    <property type="protein sequence ID" value="QDT15338.1"/>
    <property type="molecule type" value="Genomic_DNA"/>
</dbReference>
<feature type="compositionally biased region" description="Pro residues" evidence="3">
    <location>
        <begin position="45"/>
        <end position="65"/>
    </location>
</feature>
<accession>A0A517P7J3</accession>
<dbReference type="SUPFAM" id="SSF50156">
    <property type="entry name" value="PDZ domain-like"/>
    <property type="match status" value="1"/>
</dbReference>
<reference evidence="6 7" key="1">
    <citation type="submission" date="2019-02" db="EMBL/GenBank/DDBJ databases">
        <title>Deep-cultivation of Planctomycetes and their phenomic and genomic characterization uncovers novel biology.</title>
        <authorList>
            <person name="Wiegand S."/>
            <person name="Jogler M."/>
            <person name="Boedeker C."/>
            <person name="Pinto D."/>
            <person name="Vollmers J."/>
            <person name="Rivas-Marin E."/>
            <person name="Kohn T."/>
            <person name="Peeters S.H."/>
            <person name="Heuer A."/>
            <person name="Rast P."/>
            <person name="Oberbeckmann S."/>
            <person name="Bunk B."/>
            <person name="Jeske O."/>
            <person name="Meyerdierks A."/>
            <person name="Storesund J.E."/>
            <person name="Kallscheuer N."/>
            <person name="Luecker S."/>
            <person name="Lage O.M."/>
            <person name="Pohl T."/>
            <person name="Merkel B.J."/>
            <person name="Hornburger P."/>
            <person name="Mueller R.-W."/>
            <person name="Bruemmer F."/>
            <person name="Labrenz M."/>
            <person name="Spormann A.M."/>
            <person name="Op den Camp H."/>
            <person name="Overmann J."/>
            <person name="Amann R."/>
            <person name="Jetten M.S.M."/>
            <person name="Mascher T."/>
            <person name="Medema M.H."/>
            <person name="Devos D.P."/>
            <person name="Kaster A.-K."/>
            <person name="Ovreas L."/>
            <person name="Rohde M."/>
            <person name="Galperin M.Y."/>
            <person name="Jogler C."/>
        </authorList>
    </citation>
    <scope>NUCLEOTIDE SEQUENCE [LARGE SCALE GENOMIC DNA]</scope>
    <source>
        <strain evidence="6 7">CA12</strain>
    </source>
</reference>
<keyword evidence="1 6" id="KW-0645">Protease</keyword>
<keyword evidence="2 6" id="KW-0378">Hydrolase</keyword>
<dbReference type="Pfam" id="PF13365">
    <property type="entry name" value="Trypsin_2"/>
    <property type="match status" value="1"/>
</dbReference>
<dbReference type="InterPro" id="IPR001940">
    <property type="entry name" value="Peptidase_S1C"/>
</dbReference>